<dbReference type="InterPro" id="IPR017475">
    <property type="entry name" value="EPS_sugar_tfrase"/>
</dbReference>
<dbReference type="AlphaFoldDB" id="A0A8J3GS74"/>
<organism evidence="9 10">
    <name type="scientific">Pseudolysinimonas yzui</name>
    <dbReference type="NCBI Taxonomy" id="2708254"/>
    <lineage>
        <taxon>Bacteria</taxon>
        <taxon>Bacillati</taxon>
        <taxon>Actinomycetota</taxon>
        <taxon>Actinomycetes</taxon>
        <taxon>Micrococcales</taxon>
        <taxon>Microbacteriaceae</taxon>
        <taxon>Pseudolysinimonas</taxon>
    </lineage>
</organism>
<protein>
    <submittedName>
        <fullName evidence="9">Polyprenyl glycosylphosphotransferase</fullName>
    </submittedName>
</protein>
<comment type="similarity">
    <text evidence="2">Belongs to the bacterial sugar transferase family.</text>
</comment>
<evidence type="ECO:0000259" key="8">
    <source>
        <dbReference type="Pfam" id="PF02397"/>
    </source>
</evidence>
<dbReference type="PANTHER" id="PTHR30576">
    <property type="entry name" value="COLANIC BIOSYNTHESIS UDP-GLUCOSE LIPID CARRIER TRANSFERASE"/>
    <property type="match status" value="1"/>
</dbReference>
<feature type="domain" description="Bacterial sugar transferase" evidence="8">
    <location>
        <begin position="308"/>
        <end position="496"/>
    </location>
</feature>
<dbReference type="RefSeq" id="WP_191283731.1">
    <property type="nucleotide sequence ID" value="NZ_BNAI01000005.1"/>
</dbReference>
<evidence type="ECO:0000256" key="2">
    <source>
        <dbReference type="ARBA" id="ARBA00006464"/>
    </source>
</evidence>
<dbReference type="SUPFAM" id="SSF53807">
    <property type="entry name" value="Helical backbone' metal receptor"/>
    <property type="match status" value="1"/>
</dbReference>
<dbReference type="Pfam" id="PF02397">
    <property type="entry name" value="Bac_transf"/>
    <property type="match status" value="1"/>
</dbReference>
<dbReference type="EMBL" id="BNAI01000005">
    <property type="protein sequence ID" value="GHF21963.1"/>
    <property type="molecule type" value="Genomic_DNA"/>
</dbReference>
<evidence type="ECO:0000256" key="1">
    <source>
        <dbReference type="ARBA" id="ARBA00004141"/>
    </source>
</evidence>
<accession>A0A8J3GS74</accession>
<evidence type="ECO:0000313" key="9">
    <source>
        <dbReference type="EMBL" id="GHF21963.1"/>
    </source>
</evidence>
<evidence type="ECO:0000256" key="5">
    <source>
        <dbReference type="ARBA" id="ARBA00022989"/>
    </source>
</evidence>
<proteinExistence type="inferred from homology"/>
<feature type="transmembrane region" description="Helical" evidence="7">
    <location>
        <begin position="107"/>
        <end position="126"/>
    </location>
</feature>
<feature type="transmembrane region" description="Helical" evidence="7">
    <location>
        <begin position="310"/>
        <end position="334"/>
    </location>
</feature>
<dbReference type="Proteomes" id="UP000617531">
    <property type="component" value="Unassembled WGS sequence"/>
</dbReference>
<gene>
    <name evidence="9" type="ORF">GCM10011600_23780</name>
</gene>
<name>A0A8J3GS74_9MICO</name>
<comment type="caution">
    <text evidence="9">The sequence shown here is derived from an EMBL/GenBank/DDBJ whole genome shotgun (WGS) entry which is preliminary data.</text>
</comment>
<comment type="subcellular location">
    <subcellularLocation>
        <location evidence="1">Membrane</location>
        <topology evidence="1">Multi-pass membrane protein</topology>
    </subcellularLocation>
</comment>
<sequence>MSIAVRRQSVGGSLLARDGVPSWQLHYGLRLIYSDFLVVVSAVFGAQLLWVRVRSFLAGEPVPADGAQPFATVYSVCLIVAWLGMLALLGSRDPRIAGTGGGEYRRVIVASLTTFGGLAIVVYLFNLQLARGYFLIALPIGLAALLLVRHLWRSWLQAQRREGGYSANVVLAGGPESVAHLARELGRMPEAGFRVVGACLPSGREDDLARELELIDTGPIRIVGDVDHVFEAVEQLEADTVIITSSDELSPQKVRELSWKLEPGNQHLIVAPALTDIGGPRIHIRPVAGLPLVHVETPRYRGGKLHSKRLFDVVASALLILMLSPVLVAVVAAIKLTDPGPVLFRQRRVGRNGRPFQMLKFRTMVVDAEARLAELRALADAGNDILFKMRDDPRVTPVGRFLRRYSLDELPQLFNVLLGEMSLIGPRPPLASEVEEYEHHVHRRFLVKPGITGLWQVNGRSNLSWEESVRLDLYYVENWTLTGDLAILFRTARAVVARDGAY</sequence>
<evidence type="ECO:0000256" key="3">
    <source>
        <dbReference type="ARBA" id="ARBA00022679"/>
    </source>
</evidence>
<dbReference type="PANTHER" id="PTHR30576:SF10">
    <property type="entry name" value="SLL5057 PROTEIN"/>
    <property type="match status" value="1"/>
</dbReference>
<keyword evidence="4 7" id="KW-0812">Transmembrane</keyword>
<evidence type="ECO:0000313" key="10">
    <source>
        <dbReference type="Proteomes" id="UP000617531"/>
    </source>
</evidence>
<keyword evidence="5 7" id="KW-1133">Transmembrane helix</keyword>
<dbReference type="GO" id="GO:0016780">
    <property type="term" value="F:phosphotransferase activity, for other substituted phosphate groups"/>
    <property type="evidence" value="ECO:0007669"/>
    <property type="project" value="TreeGrafter"/>
</dbReference>
<dbReference type="NCBIfam" id="TIGR03025">
    <property type="entry name" value="EPS_sugtrans"/>
    <property type="match status" value="1"/>
</dbReference>
<keyword evidence="6 7" id="KW-0472">Membrane</keyword>
<feature type="transmembrane region" description="Helical" evidence="7">
    <location>
        <begin position="71"/>
        <end position="91"/>
    </location>
</feature>
<reference evidence="9" key="1">
    <citation type="journal article" date="2014" name="Int. J. Syst. Evol. Microbiol.">
        <title>Complete genome sequence of Corynebacterium casei LMG S-19264T (=DSM 44701T), isolated from a smear-ripened cheese.</title>
        <authorList>
            <consortium name="US DOE Joint Genome Institute (JGI-PGF)"/>
            <person name="Walter F."/>
            <person name="Albersmeier A."/>
            <person name="Kalinowski J."/>
            <person name="Ruckert C."/>
        </authorList>
    </citation>
    <scope>NUCLEOTIDE SEQUENCE</scope>
    <source>
        <strain evidence="9">CGMCC 1.16548</strain>
    </source>
</reference>
<dbReference type="InterPro" id="IPR003362">
    <property type="entry name" value="Bact_transf"/>
</dbReference>
<keyword evidence="3" id="KW-0808">Transferase</keyword>
<reference evidence="9" key="2">
    <citation type="submission" date="2020-09" db="EMBL/GenBank/DDBJ databases">
        <authorList>
            <person name="Sun Q."/>
            <person name="Zhou Y."/>
        </authorList>
    </citation>
    <scope>NUCLEOTIDE SEQUENCE</scope>
    <source>
        <strain evidence="9">CGMCC 1.16548</strain>
    </source>
</reference>
<keyword evidence="10" id="KW-1185">Reference proteome</keyword>
<evidence type="ECO:0000256" key="4">
    <source>
        <dbReference type="ARBA" id="ARBA00022692"/>
    </source>
</evidence>
<evidence type="ECO:0000256" key="6">
    <source>
        <dbReference type="ARBA" id="ARBA00023136"/>
    </source>
</evidence>
<dbReference type="Pfam" id="PF13727">
    <property type="entry name" value="CoA_binding_3"/>
    <property type="match status" value="1"/>
</dbReference>
<feature type="transmembrane region" description="Helical" evidence="7">
    <location>
        <begin position="132"/>
        <end position="152"/>
    </location>
</feature>
<evidence type="ECO:0000256" key="7">
    <source>
        <dbReference type="SAM" id="Phobius"/>
    </source>
</evidence>
<dbReference type="GO" id="GO:0016020">
    <property type="term" value="C:membrane"/>
    <property type="evidence" value="ECO:0007669"/>
    <property type="project" value="UniProtKB-SubCell"/>
</dbReference>
<feature type="transmembrane region" description="Helical" evidence="7">
    <location>
        <begin position="31"/>
        <end position="51"/>
    </location>
</feature>